<dbReference type="PANTHER" id="PTHR39951:SF2">
    <property type="entry name" value="IP05660P"/>
    <property type="match status" value="1"/>
</dbReference>
<organism evidence="2 3">
    <name type="scientific">Nicrophorus vespilloides</name>
    <name type="common">Boreal carrion beetle</name>
    <dbReference type="NCBI Taxonomy" id="110193"/>
    <lineage>
        <taxon>Eukaryota</taxon>
        <taxon>Metazoa</taxon>
        <taxon>Ecdysozoa</taxon>
        <taxon>Arthropoda</taxon>
        <taxon>Hexapoda</taxon>
        <taxon>Insecta</taxon>
        <taxon>Pterygota</taxon>
        <taxon>Neoptera</taxon>
        <taxon>Endopterygota</taxon>
        <taxon>Coleoptera</taxon>
        <taxon>Polyphaga</taxon>
        <taxon>Staphyliniformia</taxon>
        <taxon>Silphidae</taxon>
        <taxon>Nicrophorinae</taxon>
        <taxon>Nicrophorus</taxon>
    </lineage>
</organism>
<evidence type="ECO:0000256" key="1">
    <source>
        <dbReference type="SAM" id="SignalP"/>
    </source>
</evidence>
<evidence type="ECO:0000313" key="2">
    <source>
        <dbReference type="Proteomes" id="UP000695000"/>
    </source>
</evidence>
<dbReference type="PANTHER" id="PTHR39951">
    <property type="entry name" value="FI22632P1"/>
    <property type="match status" value="1"/>
</dbReference>
<name>A0ABM1MYP6_NICVS</name>
<feature type="chain" id="PRO_5045628945" evidence="1">
    <location>
        <begin position="20"/>
        <end position="102"/>
    </location>
</feature>
<reference evidence="3" key="1">
    <citation type="submission" date="2025-08" db="UniProtKB">
        <authorList>
            <consortium name="RefSeq"/>
        </authorList>
    </citation>
    <scope>IDENTIFICATION</scope>
    <source>
        <tissue evidence="3">Whole Larva</tissue>
    </source>
</reference>
<feature type="signal peptide" evidence="1">
    <location>
        <begin position="1"/>
        <end position="19"/>
    </location>
</feature>
<proteinExistence type="predicted"/>
<gene>
    <name evidence="3" type="primary">LOC108564983</name>
</gene>
<dbReference type="RefSeq" id="XP_017779696.1">
    <property type="nucleotide sequence ID" value="XM_017924207.1"/>
</dbReference>
<sequence>MARILEVILFLCLVSSSFGAVNVVRDLLQVNVFGLPVLHKEVSWPFDPEVGVRRSRQYQAINGFHGEKAIERLGLGIDGYDRERLAQQRARDVHLLGGLKRR</sequence>
<accession>A0ABM1MYP6</accession>
<keyword evidence="2" id="KW-1185">Reference proteome</keyword>
<dbReference type="Proteomes" id="UP000695000">
    <property type="component" value="Unplaced"/>
</dbReference>
<dbReference type="GeneID" id="108564983"/>
<evidence type="ECO:0000313" key="3">
    <source>
        <dbReference type="RefSeq" id="XP_017779696.1"/>
    </source>
</evidence>
<protein>
    <submittedName>
        <fullName evidence="3">Uncharacterized protein LOC108564983</fullName>
    </submittedName>
</protein>
<keyword evidence="1" id="KW-0732">Signal</keyword>